<evidence type="ECO:0000256" key="5">
    <source>
        <dbReference type="PROSITE-ProRule" id="PRU00169"/>
    </source>
</evidence>
<evidence type="ECO:0000256" key="2">
    <source>
        <dbReference type="ARBA" id="ARBA00022840"/>
    </source>
</evidence>
<dbReference type="PROSITE" id="PS50045">
    <property type="entry name" value="SIGMA54_INTERACT_4"/>
    <property type="match status" value="1"/>
</dbReference>
<proteinExistence type="predicted"/>
<dbReference type="PROSITE" id="PS00676">
    <property type="entry name" value="SIGMA54_INTERACT_2"/>
    <property type="match status" value="1"/>
</dbReference>
<keyword evidence="1" id="KW-0547">Nucleotide-binding</keyword>
<dbReference type="GO" id="GO:0005524">
    <property type="term" value="F:ATP binding"/>
    <property type="evidence" value="ECO:0007669"/>
    <property type="project" value="UniProtKB-KW"/>
</dbReference>
<dbReference type="Gene3D" id="1.10.10.60">
    <property type="entry name" value="Homeodomain-like"/>
    <property type="match status" value="1"/>
</dbReference>
<dbReference type="SMART" id="SM00382">
    <property type="entry name" value="AAA"/>
    <property type="match status" value="1"/>
</dbReference>
<evidence type="ECO:0000256" key="4">
    <source>
        <dbReference type="ARBA" id="ARBA00023163"/>
    </source>
</evidence>
<feature type="domain" description="Sigma-54 factor interaction" evidence="6">
    <location>
        <begin position="150"/>
        <end position="375"/>
    </location>
</feature>
<protein>
    <submittedName>
        <fullName evidence="8">Transcriptional regulatory protein ZraR</fullName>
    </submittedName>
</protein>
<dbReference type="Proteomes" id="UP000318017">
    <property type="component" value="Chromosome"/>
</dbReference>
<dbReference type="InterPro" id="IPR002078">
    <property type="entry name" value="Sigma_54_int"/>
</dbReference>
<dbReference type="Pfam" id="PF00158">
    <property type="entry name" value="Sigma54_activat"/>
    <property type="match status" value="1"/>
</dbReference>
<dbReference type="InterPro" id="IPR027417">
    <property type="entry name" value="P-loop_NTPase"/>
</dbReference>
<dbReference type="PRINTS" id="PR01590">
    <property type="entry name" value="HTHFIS"/>
</dbReference>
<dbReference type="SUPFAM" id="SSF46689">
    <property type="entry name" value="Homeodomain-like"/>
    <property type="match status" value="1"/>
</dbReference>
<evidence type="ECO:0000256" key="3">
    <source>
        <dbReference type="ARBA" id="ARBA00023015"/>
    </source>
</evidence>
<keyword evidence="2" id="KW-0067">ATP-binding</keyword>
<dbReference type="Gene3D" id="3.40.50.300">
    <property type="entry name" value="P-loop containing nucleotide triphosphate hydrolases"/>
    <property type="match status" value="1"/>
</dbReference>
<keyword evidence="4" id="KW-0804">Transcription</keyword>
<dbReference type="GO" id="GO:0043565">
    <property type="term" value="F:sequence-specific DNA binding"/>
    <property type="evidence" value="ECO:0007669"/>
    <property type="project" value="InterPro"/>
</dbReference>
<dbReference type="SUPFAM" id="SSF52172">
    <property type="entry name" value="CheY-like"/>
    <property type="match status" value="1"/>
</dbReference>
<dbReference type="InterPro" id="IPR025943">
    <property type="entry name" value="Sigma_54_int_dom_ATP-bd_2"/>
</dbReference>
<sequence length="449" mass="48953">MTSNASLKRDSKSPVLMVVDDEPSQRKLIGGFFEGFGFTILEAESAETMLETLAQQPPDMILLDVRLPAMSGIEALPKIRELLPTIPVVLITAYADLRQAVAAVKNGADDYLSKPIDLEELKVAVYDALAIPSSDDAPHTIALPNLPADFIFESRAMRQLLETVAVVAPSEAPILIQGPSGSGKEGIAQLIHAWSSRASHPIITANCAGLSSTLIESELFGHVKGAFTGASEDRKGLFRTAHGGSLFLDEVGEMPLEMQPKLLRALEASEVTPVGGDRTVAIDTRFIAATNRNLVDEIQEGRFREDLFYRLNVVELIVPALADRREDIIPLARYFASQFANRQVRMSPQASRAMLTHSWTGNVRELRNAIQRACLLCQGDVILPEHLPSNIASGPTSDLPDVGRLSQVERATIVATLRECDGNRTQAAKQLGISRRALIYKLHDIEGEH</sequence>
<evidence type="ECO:0000313" key="9">
    <source>
        <dbReference type="Proteomes" id="UP000318017"/>
    </source>
</evidence>
<feature type="domain" description="Response regulatory" evidence="7">
    <location>
        <begin position="15"/>
        <end position="129"/>
    </location>
</feature>
<dbReference type="InterPro" id="IPR011006">
    <property type="entry name" value="CheY-like_superfamily"/>
</dbReference>
<gene>
    <name evidence="8" type="primary">zraR_2</name>
    <name evidence="8" type="ORF">Q31a_29670</name>
</gene>
<evidence type="ECO:0000259" key="6">
    <source>
        <dbReference type="PROSITE" id="PS50045"/>
    </source>
</evidence>
<dbReference type="CDD" id="cd17536">
    <property type="entry name" value="REC_YesN-like"/>
    <property type="match status" value="1"/>
</dbReference>
<dbReference type="GO" id="GO:0006355">
    <property type="term" value="P:regulation of DNA-templated transcription"/>
    <property type="evidence" value="ECO:0007669"/>
    <property type="project" value="InterPro"/>
</dbReference>
<dbReference type="CDD" id="cd00009">
    <property type="entry name" value="AAA"/>
    <property type="match status" value="1"/>
</dbReference>
<dbReference type="PROSITE" id="PS50110">
    <property type="entry name" value="RESPONSE_REGULATORY"/>
    <property type="match status" value="1"/>
</dbReference>
<evidence type="ECO:0000259" key="7">
    <source>
        <dbReference type="PROSITE" id="PS50110"/>
    </source>
</evidence>
<evidence type="ECO:0000256" key="1">
    <source>
        <dbReference type="ARBA" id="ARBA00022741"/>
    </source>
</evidence>
<name>A0A518G7T0_9BACT</name>
<dbReference type="InterPro" id="IPR002197">
    <property type="entry name" value="HTH_Fis"/>
</dbReference>
<dbReference type="Pfam" id="PF25601">
    <property type="entry name" value="AAA_lid_14"/>
    <property type="match status" value="1"/>
</dbReference>
<keyword evidence="5" id="KW-0597">Phosphoprotein</keyword>
<dbReference type="InterPro" id="IPR009057">
    <property type="entry name" value="Homeodomain-like_sf"/>
</dbReference>
<keyword evidence="3" id="KW-0805">Transcription regulation</keyword>
<feature type="modified residue" description="4-aspartylphosphate" evidence="5">
    <location>
        <position position="64"/>
    </location>
</feature>
<dbReference type="KEGG" id="ahel:Q31a_29670"/>
<dbReference type="FunFam" id="3.40.50.300:FF:000006">
    <property type="entry name" value="DNA-binding transcriptional regulator NtrC"/>
    <property type="match status" value="1"/>
</dbReference>
<dbReference type="Pfam" id="PF02954">
    <property type="entry name" value="HTH_8"/>
    <property type="match status" value="1"/>
</dbReference>
<organism evidence="8 9">
    <name type="scientific">Aureliella helgolandensis</name>
    <dbReference type="NCBI Taxonomy" id="2527968"/>
    <lineage>
        <taxon>Bacteria</taxon>
        <taxon>Pseudomonadati</taxon>
        <taxon>Planctomycetota</taxon>
        <taxon>Planctomycetia</taxon>
        <taxon>Pirellulales</taxon>
        <taxon>Pirellulaceae</taxon>
        <taxon>Aureliella</taxon>
    </lineage>
</organism>
<dbReference type="SMART" id="SM00448">
    <property type="entry name" value="REC"/>
    <property type="match status" value="1"/>
</dbReference>
<dbReference type="Gene3D" id="3.40.50.2300">
    <property type="match status" value="1"/>
</dbReference>
<dbReference type="AlphaFoldDB" id="A0A518G7T0"/>
<dbReference type="InterPro" id="IPR003593">
    <property type="entry name" value="AAA+_ATPase"/>
</dbReference>
<dbReference type="Pfam" id="PF00072">
    <property type="entry name" value="Response_reg"/>
    <property type="match status" value="1"/>
</dbReference>
<accession>A0A518G7T0</accession>
<reference evidence="8 9" key="1">
    <citation type="submission" date="2019-02" db="EMBL/GenBank/DDBJ databases">
        <title>Deep-cultivation of Planctomycetes and their phenomic and genomic characterization uncovers novel biology.</title>
        <authorList>
            <person name="Wiegand S."/>
            <person name="Jogler M."/>
            <person name="Boedeker C."/>
            <person name="Pinto D."/>
            <person name="Vollmers J."/>
            <person name="Rivas-Marin E."/>
            <person name="Kohn T."/>
            <person name="Peeters S.H."/>
            <person name="Heuer A."/>
            <person name="Rast P."/>
            <person name="Oberbeckmann S."/>
            <person name="Bunk B."/>
            <person name="Jeske O."/>
            <person name="Meyerdierks A."/>
            <person name="Storesund J.E."/>
            <person name="Kallscheuer N."/>
            <person name="Luecker S."/>
            <person name="Lage O.M."/>
            <person name="Pohl T."/>
            <person name="Merkel B.J."/>
            <person name="Hornburger P."/>
            <person name="Mueller R.-W."/>
            <person name="Bruemmer F."/>
            <person name="Labrenz M."/>
            <person name="Spormann A.M."/>
            <person name="Op den Camp H."/>
            <person name="Overmann J."/>
            <person name="Amann R."/>
            <person name="Jetten M.S.M."/>
            <person name="Mascher T."/>
            <person name="Medema M.H."/>
            <person name="Devos D.P."/>
            <person name="Kaster A.-K."/>
            <person name="Ovreas L."/>
            <person name="Rohde M."/>
            <person name="Galperin M.Y."/>
            <person name="Jogler C."/>
        </authorList>
    </citation>
    <scope>NUCLEOTIDE SEQUENCE [LARGE SCALE GENOMIC DNA]</scope>
    <source>
        <strain evidence="8 9">Q31a</strain>
    </source>
</reference>
<keyword evidence="9" id="KW-1185">Reference proteome</keyword>
<dbReference type="GO" id="GO:0000160">
    <property type="term" value="P:phosphorelay signal transduction system"/>
    <property type="evidence" value="ECO:0007669"/>
    <property type="project" value="InterPro"/>
</dbReference>
<dbReference type="PANTHER" id="PTHR32071">
    <property type="entry name" value="TRANSCRIPTIONAL REGULATORY PROTEIN"/>
    <property type="match status" value="1"/>
</dbReference>
<dbReference type="InterPro" id="IPR001789">
    <property type="entry name" value="Sig_transdc_resp-reg_receiver"/>
</dbReference>
<evidence type="ECO:0000313" key="8">
    <source>
        <dbReference type="EMBL" id="QDV24647.1"/>
    </source>
</evidence>
<dbReference type="PANTHER" id="PTHR32071:SF14">
    <property type="entry name" value="TRANSCRIPTIONAL REGULATORY PROTEIN RTCR"/>
    <property type="match status" value="1"/>
</dbReference>
<dbReference type="InterPro" id="IPR058031">
    <property type="entry name" value="AAA_lid_NorR"/>
</dbReference>
<dbReference type="SUPFAM" id="SSF52540">
    <property type="entry name" value="P-loop containing nucleoside triphosphate hydrolases"/>
    <property type="match status" value="1"/>
</dbReference>
<dbReference type="EMBL" id="CP036298">
    <property type="protein sequence ID" value="QDV24647.1"/>
    <property type="molecule type" value="Genomic_DNA"/>
</dbReference>
<dbReference type="Gene3D" id="1.10.8.60">
    <property type="match status" value="1"/>
</dbReference>